<dbReference type="GO" id="GO:0005737">
    <property type="term" value="C:cytoplasm"/>
    <property type="evidence" value="ECO:0007669"/>
    <property type="project" value="UniProtKB-SubCell"/>
</dbReference>
<dbReference type="RefSeq" id="WP_145352842.1">
    <property type="nucleotide sequence ID" value="NZ_CP036262.1"/>
</dbReference>
<feature type="binding site" evidence="8">
    <location>
        <position position="172"/>
    </location>
    <ligand>
        <name>Mg(2+)</name>
        <dbReference type="ChEBI" id="CHEBI:18420"/>
    </ligand>
</feature>
<evidence type="ECO:0000259" key="11">
    <source>
        <dbReference type="PROSITE" id="PS51883"/>
    </source>
</evidence>
<dbReference type="InterPro" id="IPR006074">
    <property type="entry name" value="GTP1-OBG_CS"/>
</dbReference>
<dbReference type="HAMAP" id="MF_01454">
    <property type="entry name" value="GTPase_Obg"/>
    <property type="match status" value="1"/>
</dbReference>
<dbReference type="InterPro" id="IPR036726">
    <property type="entry name" value="GTP1_OBG_dom_sf"/>
</dbReference>
<feature type="binding site" evidence="8">
    <location>
        <position position="192"/>
    </location>
    <ligand>
        <name>Mg(2+)</name>
        <dbReference type="ChEBI" id="CHEBI:18420"/>
    </ligand>
</feature>
<evidence type="ECO:0000256" key="9">
    <source>
        <dbReference type="SAM" id="MobiDB-lite"/>
    </source>
</evidence>
<gene>
    <name evidence="8 12" type="primary">obg</name>
    <name evidence="12" type="ORF">FF011L_36870</name>
</gene>
<dbReference type="PROSITE" id="PS00905">
    <property type="entry name" value="GTP1_OBG"/>
    <property type="match status" value="1"/>
</dbReference>
<feature type="binding site" evidence="8">
    <location>
        <begin position="282"/>
        <end position="285"/>
    </location>
    <ligand>
        <name>GTP</name>
        <dbReference type="ChEBI" id="CHEBI:37565"/>
    </ligand>
</feature>
<comment type="cofactor">
    <cofactor evidence="8">
        <name>Mg(2+)</name>
        <dbReference type="ChEBI" id="CHEBI:18420"/>
    </cofactor>
</comment>
<feature type="binding site" evidence="8">
    <location>
        <begin position="190"/>
        <end position="194"/>
    </location>
    <ligand>
        <name>GTP</name>
        <dbReference type="ChEBI" id="CHEBI:37565"/>
    </ligand>
</feature>
<dbReference type="Proteomes" id="UP000320672">
    <property type="component" value="Chromosome"/>
</dbReference>
<keyword evidence="3 8" id="KW-0479">Metal-binding</keyword>
<evidence type="ECO:0000256" key="1">
    <source>
        <dbReference type="ARBA" id="ARBA00007699"/>
    </source>
</evidence>
<sequence>MFVDRVEIEVHAGKGGDGCASFRREIYIPKGGPDGGNGGHGGSITLTAVAGVNSLSAFQGRYYWRAPKGMPGQGADCHGRRGKDMPLQVPPGTAVIDAEHGFVIKDLIEPGDSIVIARGGKGGYGNTHFKSSTNQAPRQFQRGELGESRKVILELKSIADVGLVGKPNAGKSTLLSRLSKARPEIADYPFTTKHPNLGMVRANAERSFVLADIPGLIDGASEGVGLGHEFLRHVERAGILLHLVEPEPNDQTDPLQNYISIRGELDAYSEDLAGRPEIVAVTKAELPSSQEAQVALQEHLGHPVYRISAVTGEGLNELLRTVTKALDEARPEGTPSLLLSETDRPQEPDEPAPEKPRRVPPHLAGPTAQLCDDLQAKDVPGEGTK</sequence>
<evidence type="ECO:0000256" key="3">
    <source>
        <dbReference type="ARBA" id="ARBA00022723"/>
    </source>
</evidence>
<dbReference type="InterPro" id="IPR006169">
    <property type="entry name" value="GTP1_OBG_dom"/>
</dbReference>
<dbReference type="PRINTS" id="PR00326">
    <property type="entry name" value="GTP1OBG"/>
</dbReference>
<evidence type="ECO:0000259" key="10">
    <source>
        <dbReference type="PROSITE" id="PS51710"/>
    </source>
</evidence>
<evidence type="ECO:0000256" key="2">
    <source>
        <dbReference type="ARBA" id="ARBA00022490"/>
    </source>
</evidence>
<feature type="region of interest" description="Disordered" evidence="9">
    <location>
        <begin position="327"/>
        <end position="385"/>
    </location>
</feature>
<keyword evidence="5 8" id="KW-0378">Hydrolase</keyword>
<keyword evidence="4 8" id="KW-0547">Nucleotide-binding</keyword>
<dbReference type="GO" id="GO:0042254">
    <property type="term" value="P:ribosome biogenesis"/>
    <property type="evidence" value="ECO:0007669"/>
    <property type="project" value="UniProtKB-UniRule"/>
</dbReference>
<dbReference type="NCBIfam" id="TIGR02729">
    <property type="entry name" value="Obg_CgtA"/>
    <property type="match status" value="1"/>
</dbReference>
<dbReference type="Pfam" id="PF01926">
    <property type="entry name" value="MMR_HSR1"/>
    <property type="match status" value="1"/>
</dbReference>
<protein>
    <recommendedName>
        <fullName evidence="8">GTPase Obg</fullName>
        <ecNumber evidence="8">3.6.5.-</ecNumber>
    </recommendedName>
    <alternativeName>
        <fullName evidence="8">GTP-binding protein Obg</fullName>
    </alternativeName>
</protein>
<comment type="function">
    <text evidence="8">An essential GTPase which binds GTP, GDP and possibly (p)ppGpp with moderate affinity, with high nucleotide exchange rates and a fairly low GTP hydrolysis rate. Plays a role in control of the cell cycle, stress response, ribosome biogenesis and in those bacteria that undergo differentiation, in morphogenesis control.</text>
</comment>
<dbReference type="PROSITE" id="PS51710">
    <property type="entry name" value="G_OBG"/>
    <property type="match status" value="1"/>
</dbReference>
<dbReference type="InterPro" id="IPR027417">
    <property type="entry name" value="P-loop_NTPase"/>
</dbReference>
<feature type="binding site" evidence="8">
    <location>
        <begin position="212"/>
        <end position="215"/>
    </location>
    <ligand>
        <name>GTP</name>
        <dbReference type="ChEBI" id="CHEBI:37565"/>
    </ligand>
</feature>
<dbReference type="GO" id="GO:0003924">
    <property type="term" value="F:GTPase activity"/>
    <property type="evidence" value="ECO:0007669"/>
    <property type="project" value="UniProtKB-UniRule"/>
</dbReference>
<dbReference type="PROSITE" id="PS51883">
    <property type="entry name" value="OBG"/>
    <property type="match status" value="1"/>
</dbReference>
<dbReference type="Gene3D" id="3.40.50.300">
    <property type="entry name" value="P-loop containing nucleotide triphosphate hydrolases"/>
    <property type="match status" value="1"/>
</dbReference>
<feature type="domain" description="OBG-type G" evidence="10">
    <location>
        <begin position="159"/>
        <end position="327"/>
    </location>
</feature>
<dbReference type="GO" id="GO:0043022">
    <property type="term" value="F:ribosome binding"/>
    <property type="evidence" value="ECO:0007669"/>
    <property type="project" value="UniProtKB-ARBA"/>
</dbReference>
<reference evidence="12 13" key="1">
    <citation type="submission" date="2019-02" db="EMBL/GenBank/DDBJ databases">
        <title>Deep-cultivation of Planctomycetes and their phenomic and genomic characterization uncovers novel biology.</title>
        <authorList>
            <person name="Wiegand S."/>
            <person name="Jogler M."/>
            <person name="Boedeker C."/>
            <person name="Pinto D."/>
            <person name="Vollmers J."/>
            <person name="Rivas-Marin E."/>
            <person name="Kohn T."/>
            <person name="Peeters S.H."/>
            <person name="Heuer A."/>
            <person name="Rast P."/>
            <person name="Oberbeckmann S."/>
            <person name="Bunk B."/>
            <person name="Jeske O."/>
            <person name="Meyerdierks A."/>
            <person name="Storesund J.E."/>
            <person name="Kallscheuer N."/>
            <person name="Luecker S."/>
            <person name="Lage O.M."/>
            <person name="Pohl T."/>
            <person name="Merkel B.J."/>
            <person name="Hornburger P."/>
            <person name="Mueller R.-W."/>
            <person name="Bruemmer F."/>
            <person name="Labrenz M."/>
            <person name="Spormann A.M."/>
            <person name="Op den Camp H."/>
            <person name="Overmann J."/>
            <person name="Amann R."/>
            <person name="Jetten M.S.M."/>
            <person name="Mascher T."/>
            <person name="Medema M.H."/>
            <person name="Devos D.P."/>
            <person name="Kaster A.-K."/>
            <person name="Ovreas L."/>
            <person name="Rohde M."/>
            <person name="Galperin M.Y."/>
            <person name="Jogler C."/>
        </authorList>
    </citation>
    <scope>NUCLEOTIDE SEQUENCE [LARGE SCALE GENOMIC DNA]</scope>
    <source>
        <strain evidence="12 13">FF011L</strain>
    </source>
</reference>
<evidence type="ECO:0000256" key="8">
    <source>
        <dbReference type="HAMAP-Rule" id="MF_01454"/>
    </source>
</evidence>
<proteinExistence type="inferred from homology"/>
<feature type="compositionally biased region" description="Basic and acidic residues" evidence="9">
    <location>
        <begin position="341"/>
        <end position="357"/>
    </location>
</feature>
<dbReference type="InterPro" id="IPR045086">
    <property type="entry name" value="OBG_GTPase"/>
</dbReference>
<evidence type="ECO:0000313" key="12">
    <source>
        <dbReference type="EMBL" id="QDS94904.1"/>
    </source>
</evidence>
<feature type="domain" description="Obg" evidence="11">
    <location>
        <begin position="1"/>
        <end position="158"/>
    </location>
</feature>
<dbReference type="InterPro" id="IPR031167">
    <property type="entry name" value="G_OBG"/>
</dbReference>
<dbReference type="NCBIfam" id="NF008956">
    <property type="entry name" value="PRK12299.1"/>
    <property type="match status" value="1"/>
</dbReference>
<evidence type="ECO:0000313" key="13">
    <source>
        <dbReference type="Proteomes" id="UP000320672"/>
    </source>
</evidence>
<organism evidence="12 13">
    <name type="scientific">Roseimaritima multifibrata</name>
    <dbReference type="NCBI Taxonomy" id="1930274"/>
    <lineage>
        <taxon>Bacteria</taxon>
        <taxon>Pseudomonadati</taxon>
        <taxon>Planctomycetota</taxon>
        <taxon>Planctomycetia</taxon>
        <taxon>Pirellulales</taxon>
        <taxon>Pirellulaceae</taxon>
        <taxon>Roseimaritima</taxon>
    </lineage>
</organism>
<dbReference type="EMBL" id="CP036262">
    <property type="protein sequence ID" value="QDS94904.1"/>
    <property type="molecule type" value="Genomic_DNA"/>
</dbReference>
<keyword evidence="6 8" id="KW-0460">Magnesium</keyword>
<feature type="compositionally biased region" description="Basic and acidic residues" evidence="9">
    <location>
        <begin position="374"/>
        <end position="385"/>
    </location>
</feature>
<name>A0A517MJ76_9BACT</name>
<comment type="similarity">
    <text evidence="1 8">Belongs to the TRAFAC class OBG-HflX-like GTPase superfamily. OBG GTPase family.</text>
</comment>
<dbReference type="PANTHER" id="PTHR11702:SF31">
    <property type="entry name" value="MITOCHONDRIAL RIBOSOME-ASSOCIATED GTPASE 2"/>
    <property type="match status" value="1"/>
</dbReference>
<dbReference type="EC" id="3.6.5.-" evidence="8"/>
<comment type="subunit">
    <text evidence="8">Monomer.</text>
</comment>
<dbReference type="GO" id="GO:0000287">
    <property type="term" value="F:magnesium ion binding"/>
    <property type="evidence" value="ECO:0007669"/>
    <property type="project" value="InterPro"/>
</dbReference>
<dbReference type="NCBIfam" id="NF008955">
    <property type="entry name" value="PRK12297.1"/>
    <property type="match status" value="1"/>
</dbReference>
<keyword evidence="2 8" id="KW-0963">Cytoplasm</keyword>
<dbReference type="KEGG" id="rml:FF011L_36870"/>
<dbReference type="GO" id="GO:0005525">
    <property type="term" value="F:GTP binding"/>
    <property type="evidence" value="ECO:0007669"/>
    <property type="project" value="UniProtKB-UniRule"/>
</dbReference>
<keyword evidence="7 8" id="KW-0342">GTP-binding</keyword>
<evidence type="ECO:0000256" key="7">
    <source>
        <dbReference type="ARBA" id="ARBA00023134"/>
    </source>
</evidence>
<comment type="subcellular location">
    <subcellularLocation>
        <location evidence="8">Cytoplasm</location>
    </subcellularLocation>
</comment>
<dbReference type="Gene3D" id="2.70.210.12">
    <property type="entry name" value="GTP1/OBG domain"/>
    <property type="match status" value="1"/>
</dbReference>
<dbReference type="CDD" id="cd01898">
    <property type="entry name" value="Obg"/>
    <property type="match status" value="1"/>
</dbReference>
<dbReference type="PANTHER" id="PTHR11702">
    <property type="entry name" value="DEVELOPMENTALLY REGULATED GTP-BINDING PROTEIN-RELATED"/>
    <property type="match status" value="1"/>
</dbReference>
<feature type="binding site" evidence="8">
    <location>
        <begin position="165"/>
        <end position="172"/>
    </location>
    <ligand>
        <name>GTP</name>
        <dbReference type="ChEBI" id="CHEBI:37565"/>
    </ligand>
</feature>
<accession>A0A517MJ76</accession>
<dbReference type="InterPro" id="IPR006073">
    <property type="entry name" value="GTP-bd"/>
</dbReference>
<evidence type="ECO:0000256" key="5">
    <source>
        <dbReference type="ARBA" id="ARBA00022801"/>
    </source>
</evidence>
<dbReference type="OrthoDB" id="9807318at2"/>
<dbReference type="AlphaFoldDB" id="A0A517MJ76"/>
<dbReference type="PIRSF" id="PIRSF002401">
    <property type="entry name" value="GTP_bd_Obg/CgtA"/>
    <property type="match status" value="1"/>
</dbReference>
<dbReference type="SUPFAM" id="SSF82051">
    <property type="entry name" value="Obg GTP-binding protein N-terminal domain"/>
    <property type="match status" value="1"/>
</dbReference>
<evidence type="ECO:0000256" key="4">
    <source>
        <dbReference type="ARBA" id="ARBA00022741"/>
    </source>
</evidence>
<evidence type="ECO:0000256" key="6">
    <source>
        <dbReference type="ARBA" id="ARBA00022842"/>
    </source>
</evidence>
<dbReference type="SUPFAM" id="SSF52540">
    <property type="entry name" value="P-loop containing nucleoside triphosphate hydrolases"/>
    <property type="match status" value="1"/>
</dbReference>
<dbReference type="InterPro" id="IPR014100">
    <property type="entry name" value="GTP-bd_Obg/CgtA"/>
</dbReference>
<dbReference type="Pfam" id="PF01018">
    <property type="entry name" value="GTP1_OBG"/>
    <property type="match status" value="1"/>
</dbReference>
<keyword evidence="13" id="KW-1185">Reference proteome</keyword>
<feature type="binding site" evidence="8">
    <location>
        <begin position="308"/>
        <end position="310"/>
    </location>
    <ligand>
        <name>GTP</name>
        <dbReference type="ChEBI" id="CHEBI:37565"/>
    </ligand>
</feature>
<dbReference type="FunFam" id="2.70.210.12:FF:000001">
    <property type="entry name" value="GTPase Obg"/>
    <property type="match status" value="1"/>
</dbReference>